<reference evidence="4 5" key="1">
    <citation type="submission" date="2020-08" db="EMBL/GenBank/DDBJ databases">
        <title>Bridging the membrane lipid divide: bacteria of the FCB group superphylum have the potential to synthesize archaeal ether lipids.</title>
        <authorList>
            <person name="Villanueva L."/>
            <person name="Von Meijenfeldt F.A.B."/>
            <person name="Westbye A.B."/>
            <person name="Yadav S."/>
            <person name="Hopmans E.C."/>
            <person name="Dutilh B.E."/>
            <person name="Sinninghe Damste J.S."/>
        </authorList>
    </citation>
    <scope>NUCLEOTIDE SEQUENCE [LARGE SCALE GENOMIC DNA]</scope>
    <source>
        <strain evidence="4">NIOZ-UU27</strain>
    </source>
</reference>
<dbReference type="InterPro" id="IPR019734">
    <property type="entry name" value="TPR_rpt"/>
</dbReference>
<dbReference type="GO" id="GO:0004197">
    <property type="term" value="F:cysteine-type endopeptidase activity"/>
    <property type="evidence" value="ECO:0007669"/>
    <property type="project" value="InterPro"/>
</dbReference>
<keyword evidence="1" id="KW-0802">TPR repeat</keyword>
<dbReference type="InterPro" id="IPR018247">
    <property type="entry name" value="EF_Hand_1_Ca_BS"/>
</dbReference>
<dbReference type="InterPro" id="IPR013783">
    <property type="entry name" value="Ig-like_fold"/>
</dbReference>
<sequence>MINLKVCRVCLVVVIIVSFTIGFGVPYATATSNCDRAQHLFFAAQNFMHKDRAAHNYLKAIRLCPGFIRPYELIGNYYRKEGFNGKAIEFFTKAAELGSVNYKLYYLLASLFYKNGDLDMAHRHLNKSLSIRSDYPKALALKAKIERATDTTGPQIRLYEPATPHGIRVSFRNEIMTVRGLVTDMSGVGWLKINNQEALLEKDGRFLIDIPLIVGLNNMQIEATDKAGNRSTLSVSVKREAQPKIAATLSAEEKKAEMERKKRLAAEKERREKIEAELAEQKEMEARMARQKELEAEQAKQKAEEAERVRRKEIETKIARQKKQKEELARQKAAKAESARLEALEAKRIRQEKLETEQARKKAEEARLAKKKAEEAERARRKTLAAIKAKKEKLIAELAKAKTLEAELAKQSAAAMGPIDAGRPGTASQFYRKSFAVVVGINEYEKWSVLEFGIADAKAVKARLEEEGFDDITVILGHEATQRRILTALYDYLPKNVQRDDRVVFYFAGHGQTHELPNGGKEGYIIPVDAGVENYTSTGISMGQIRGLSSRIAAKHILYIMDSCYSGLGFSRGMITVSPGPGGYLRKISSLRVVQIITAGGKGEQVQEKEGHGLFTTYFLKALEGKGDLNKDNVVTGTELGAYLRPTVSNASNQAQTPLYGRLEGEGEFLFFIGKK</sequence>
<dbReference type="Gene3D" id="2.60.40.10">
    <property type="entry name" value="Immunoglobulins"/>
    <property type="match status" value="1"/>
</dbReference>
<dbReference type="SMART" id="SM00028">
    <property type="entry name" value="TPR"/>
    <property type="match status" value="2"/>
</dbReference>
<dbReference type="Pfam" id="PF00656">
    <property type="entry name" value="Peptidase_C14"/>
    <property type="match status" value="1"/>
</dbReference>
<dbReference type="Pfam" id="PF13181">
    <property type="entry name" value="TPR_8"/>
    <property type="match status" value="1"/>
</dbReference>
<evidence type="ECO:0000259" key="3">
    <source>
        <dbReference type="Pfam" id="PF00656"/>
    </source>
</evidence>
<gene>
    <name evidence="4" type="ORF">H8E19_01330</name>
</gene>
<dbReference type="InterPro" id="IPR011990">
    <property type="entry name" value="TPR-like_helical_dom_sf"/>
</dbReference>
<dbReference type="EMBL" id="JACNJD010000071">
    <property type="protein sequence ID" value="MBC8176018.1"/>
    <property type="molecule type" value="Genomic_DNA"/>
</dbReference>
<dbReference type="Gene3D" id="3.40.50.1460">
    <property type="match status" value="1"/>
</dbReference>
<dbReference type="SUPFAM" id="SSF48452">
    <property type="entry name" value="TPR-like"/>
    <property type="match status" value="1"/>
</dbReference>
<organism evidence="4 5">
    <name type="scientific">Candidatus Desulfacyla euxinica</name>
    <dbReference type="NCBI Taxonomy" id="2841693"/>
    <lineage>
        <taxon>Bacteria</taxon>
        <taxon>Deltaproteobacteria</taxon>
        <taxon>Candidatus Desulfacyla</taxon>
    </lineage>
</organism>
<feature type="repeat" description="TPR" evidence="1">
    <location>
        <begin position="102"/>
        <end position="135"/>
    </location>
</feature>
<name>A0A8J6T763_9DELT</name>
<feature type="domain" description="Peptidase C14 caspase" evidence="3">
    <location>
        <begin position="434"/>
        <end position="659"/>
    </location>
</feature>
<dbReference type="PROSITE" id="PS00018">
    <property type="entry name" value="EF_HAND_1"/>
    <property type="match status" value="1"/>
</dbReference>
<dbReference type="Proteomes" id="UP000650524">
    <property type="component" value="Unassembled WGS sequence"/>
</dbReference>
<evidence type="ECO:0000256" key="2">
    <source>
        <dbReference type="SAM" id="Coils"/>
    </source>
</evidence>
<dbReference type="Pfam" id="PF09136">
    <property type="entry name" value="Glucodextran_B"/>
    <property type="match status" value="1"/>
</dbReference>
<dbReference type="Gene3D" id="1.25.40.10">
    <property type="entry name" value="Tetratricopeptide repeat domain"/>
    <property type="match status" value="1"/>
</dbReference>
<dbReference type="GO" id="GO:0006508">
    <property type="term" value="P:proteolysis"/>
    <property type="evidence" value="ECO:0007669"/>
    <property type="project" value="InterPro"/>
</dbReference>
<comment type="caution">
    <text evidence="4">The sequence shown here is derived from an EMBL/GenBank/DDBJ whole genome shotgun (WGS) entry which is preliminary data.</text>
</comment>
<proteinExistence type="predicted"/>
<evidence type="ECO:0000313" key="5">
    <source>
        <dbReference type="Proteomes" id="UP000650524"/>
    </source>
</evidence>
<dbReference type="AlphaFoldDB" id="A0A8J6T763"/>
<evidence type="ECO:0000313" key="4">
    <source>
        <dbReference type="EMBL" id="MBC8176018.1"/>
    </source>
</evidence>
<dbReference type="CDD" id="cd06503">
    <property type="entry name" value="ATP-synt_Fo_b"/>
    <property type="match status" value="1"/>
</dbReference>
<accession>A0A8J6T763</accession>
<feature type="coiled-coil region" evidence="2">
    <location>
        <begin position="249"/>
        <end position="411"/>
    </location>
</feature>
<protein>
    <submittedName>
        <fullName evidence="4">Caspase family protein</fullName>
    </submittedName>
</protein>
<dbReference type="SUPFAM" id="SSF52129">
    <property type="entry name" value="Caspase-like"/>
    <property type="match status" value="1"/>
</dbReference>
<dbReference type="InterPro" id="IPR029030">
    <property type="entry name" value="Caspase-like_dom_sf"/>
</dbReference>
<evidence type="ECO:0000256" key="1">
    <source>
        <dbReference type="PROSITE-ProRule" id="PRU00339"/>
    </source>
</evidence>
<dbReference type="PROSITE" id="PS50005">
    <property type="entry name" value="TPR"/>
    <property type="match status" value="1"/>
</dbReference>
<dbReference type="InterPro" id="IPR011600">
    <property type="entry name" value="Pept_C14_caspase"/>
</dbReference>
<keyword evidence="2" id="KW-0175">Coiled coil</keyword>